<sequence>MRKHVSLNAECVRTLKNISKCSESHNTHKGHNTSFSSTEKTGRFLPHSYVSLKELNAPQNTYTDSLLHGICHFEFLKSHFRFHKLRSFMLNGFVYCNVIQGVYDPPSTPIILKKGDARKFDKHVSYRSSSEVSDSGIAMFEQLSEIPETGGNLKILNGNIGVVGNMGVSLDRVYKKKQLWSAFVKLMILKFPKVGKLTKVRAQFPVFPEVAQTWRYHYQKLQTSFYKRHASPSPSPPPPLPLPPPSPLAALEMRPTPLWLYGPEQNIRVKPCFVQSSTSVNTEALFLAEVTSEVTVLFISGAELAATVHCVLLALGVCSFQLNFLYWFKN</sequence>
<organism evidence="4">
    <name type="scientific">Harpegnathos saltator</name>
    <name type="common">Jerdon's jumping ant</name>
    <dbReference type="NCBI Taxonomy" id="610380"/>
    <lineage>
        <taxon>Eukaryota</taxon>
        <taxon>Metazoa</taxon>
        <taxon>Ecdysozoa</taxon>
        <taxon>Arthropoda</taxon>
        <taxon>Hexapoda</taxon>
        <taxon>Insecta</taxon>
        <taxon>Pterygota</taxon>
        <taxon>Neoptera</taxon>
        <taxon>Endopterygota</taxon>
        <taxon>Hymenoptera</taxon>
        <taxon>Apocrita</taxon>
        <taxon>Aculeata</taxon>
        <taxon>Formicoidea</taxon>
        <taxon>Formicidae</taxon>
        <taxon>Ponerinae</taxon>
        <taxon>Ponerini</taxon>
        <taxon>Harpegnathos</taxon>
    </lineage>
</organism>
<accession>E2BEI5</accession>
<dbReference type="EMBL" id="GL447817">
    <property type="protein sequence ID" value="EFN85875.1"/>
    <property type="molecule type" value="Genomic_DNA"/>
</dbReference>
<dbReference type="Proteomes" id="UP000008237">
    <property type="component" value="Unassembled WGS sequence"/>
</dbReference>
<evidence type="ECO:0000313" key="3">
    <source>
        <dbReference type="EMBL" id="EFN85875.1"/>
    </source>
</evidence>
<keyword evidence="2" id="KW-0472">Membrane</keyword>
<name>E2BEI5_HARSA</name>
<keyword evidence="2" id="KW-0812">Transmembrane</keyword>
<gene>
    <name evidence="3" type="ORF">EAI_08494</name>
</gene>
<protein>
    <submittedName>
        <fullName evidence="3">Uncharacterized protein</fullName>
    </submittedName>
</protein>
<dbReference type="InParanoid" id="E2BEI5"/>
<dbReference type="AlphaFoldDB" id="E2BEI5"/>
<feature type="transmembrane region" description="Helical" evidence="2">
    <location>
        <begin position="304"/>
        <end position="328"/>
    </location>
</feature>
<keyword evidence="4" id="KW-1185">Reference proteome</keyword>
<evidence type="ECO:0000313" key="4">
    <source>
        <dbReference type="Proteomes" id="UP000008237"/>
    </source>
</evidence>
<proteinExistence type="predicted"/>
<feature type="compositionally biased region" description="Pro residues" evidence="1">
    <location>
        <begin position="233"/>
        <end position="246"/>
    </location>
</feature>
<evidence type="ECO:0000256" key="1">
    <source>
        <dbReference type="SAM" id="MobiDB-lite"/>
    </source>
</evidence>
<keyword evidence="2" id="KW-1133">Transmembrane helix</keyword>
<reference evidence="3 4" key="1">
    <citation type="journal article" date="2010" name="Science">
        <title>Genomic comparison of the ants Camponotus floridanus and Harpegnathos saltator.</title>
        <authorList>
            <person name="Bonasio R."/>
            <person name="Zhang G."/>
            <person name="Ye C."/>
            <person name="Mutti N.S."/>
            <person name="Fang X."/>
            <person name="Qin N."/>
            <person name="Donahue G."/>
            <person name="Yang P."/>
            <person name="Li Q."/>
            <person name="Li C."/>
            <person name="Zhang P."/>
            <person name="Huang Z."/>
            <person name="Berger S.L."/>
            <person name="Reinberg D."/>
            <person name="Wang J."/>
            <person name="Liebig J."/>
        </authorList>
    </citation>
    <scope>NUCLEOTIDE SEQUENCE [LARGE SCALE GENOMIC DNA]</scope>
    <source>
        <strain evidence="3 4">R22 G/1</strain>
    </source>
</reference>
<feature type="region of interest" description="Disordered" evidence="1">
    <location>
        <begin position="227"/>
        <end position="246"/>
    </location>
</feature>
<evidence type="ECO:0000256" key="2">
    <source>
        <dbReference type="SAM" id="Phobius"/>
    </source>
</evidence>